<organism evidence="2 3">
    <name type="scientific">Penicillium citrinum</name>
    <dbReference type="NCBI Taxonomy" id="5077"/>
    <lineage>
        <taxon>Eukaryota</taxon>
        <taxon>Fungi</taxon>
        <taxon>Dikarya</taxon>
        <taxon>Ascomycota</taxon>
        <taxon>Pezizomycotina</taxon>
        <taxon>Eurotiomycetes</taxon>
        <taxon>Eurotiomycetidae</taxon>
        <taxon>Eurotiales</taxon>
        <taxon>Aspergillaceae</taxon>
        <taxon>Penicillium</taxon>
    </lineage>
</organism>
<reference evidence="2" key="1">
    <citation type="submission" date="2022-11" db="EMBL/GenBank/DDBJ databases">
        <authorList>
            <person name="Petersen C."/>
        </authorList>
    </citation>
    <scope>NUCLEOTIDE SEQUENCE</scope>
    <source>
        <strain evidence="2">IBT 23319</strain>
    </source>
</reference>
<dbReference type="EMBL" id="JAPQKT010000002">
    <property type="protein sequence ID" value="KAJ5240872.1"/>
    <property type="molecule type" value="Genomic_DNA"/>
</dbReference>
<dbReference type="AlphaFoldDB" id="A0A9W9PAL0"/>
<name>A0A9W9PAL0_PENCI</name>
<accession>A0A9W9PAL0</accession>
<dbReference type="OrthoDB" id="4331333at2759"/>
<dbReference type="Proteomes" id="UP001147733">
    <property type="component" value="Unassembled WGS sequence"/>
</dbReference>
<dbReference type="GeneID" id="81380550"/>
<evidence type="ECO:0000313" key="3">
    <source>
        <dbReference type="Proteomes" id="UP001147733"/>
    </source>
</evidence>
<evidence type="ECO:0000313" key="2">
    <source>
        <dbReference type="EMBL" id="KAJ5240872.1"/>
    </source>
</evidence>
<proteinExistence type="predicted"/>
<dbReference type="RefSeq" id="XP_056503877.1">
    <property type="nucleotide sequence ID" value="XM_056641383.1"/>
</dbReference>
<gene>
    <name evidence="2" type="ORF">N7469_002463</name>
</gene>
<keyword evidence="3" id="KW-1185">Reference proteome</keyword>
<comment type="caution">
    <text evidence="2">The sequence shown here is derived from an EMBL/GenBank/DDBJ whole genome shotgun (WGS) entry which is preliminary data.</text>
</comment>
<feature type="compositionally biased region" description="Basic and acidic residues" evidence="1">
    <location>
        <begin position="52"/>
        <end position="69"/>
    </location>
</feature>
<sequence>MAQNSASHNPIGLSVGNLTEPPPPVDEDTKAKISEAVEKDPTGEGRGGPGEDDLKKSDEALDIERERAETATMFARTNH</sequence>
<evidence type="ECO:0000256" key="1">
    <source>
        <dbReference type="SAM" id="MobiDB-lite"/>
    </source>
</evidence>
<reference evidence="2" key="2">
    <citation type="journal article" date="2023" name="IMA Fungus">
        <title>Comparative genomic study of the Penicillium genus elucidates a diverse pangenome and 15 lateral gene transfer events.</title>
        <authorList>
            <person name="Petersen C."/>
            <person name="Sorensen T."/>
            <person name="Nielsen M.R."/>
            <person name="Sondergaard T.E."/>
            <person name="Sorensen J.L."/>
            <person name="Fitzpatrick D.A."/>
            <person name="Frisvad J.C."/>
            <person name="Nielsen K.L."/>
        </authorList>
    </citation>
    <scope>NUCLEOTIDE SEQUENCE</scope>
    <source>
        <strain evidence="2">IBT 23319</strain>
    </source>
</reference>
<feature type="compositionally biased region" description="Basic and acidic residues" evidence="1">
    <location>
        <begin position="27"/>
        <end position="43"/>
    </location>
</feature>
<feature type="region of interest" description="Disordered" evidence="1">
    <location>
        <begin position="1"/>
        <end position="79"/>
    </location>
</feature>
<protein>
    <submittedName>
        <fullName evidence="2">Valyl-trna synthetase</fullName>
    </submittedName>
</protein>